<evidence type="ECO:0000256" key="1">
    <source>
        <dbReference type="ARBA" id="ARBA00009865"/>
    </source>
</evidence>
<dbReference type="Proteomes" id="UP001501166">
    <property type="component" value="Unassembled WGS sequence"/>
</dbReference>
<evidence type="ECO:0000256" key="2">
    <source>
        <dbReference type="ARBA" id="ARBA00022651"/>
    </source>
</evidence>
<dbReference type="EMBL" id="BAAACW010000108">
    <property type="protein sequence ID" value="GAA0365276.1"/>
    <property type="molecule type" value="Genomic_DNA"/>
</dbReference>
<organism evidence="8 9">
    <name type="scientific">Alkalibacterium iburiense</name>
    <dbReference type="NCBI Taxonomy" id="290589"/>
    <lineage>
        <taxon>Bacteria</taxon>
        <taxon>Bacillati</taxon>
        <taxon>Bacillota</taxon>
        <taxon>Bacilli</taxon>
        <taxon>Lactobacillales</taxon>
        <taxon>Carnobacteriaceae</taxon>
        <taxon>Alkalibacterium</taxon>
    </lineage>
</organism>
<dbReference type="GO" id="GO:0016787">
    <property type="term" value="F:hydrolase activity"/>
    <property type="evidence" value="ECO:0007669"/>
    <property type="project" value="UniProtKB-KW"/>
</dbReference>
<dbReference type="PANTHER" id="PTHR43772:SF2">
    <property type="entry name" value="PUTATIVE (AFU_ORTHOLOGUE AFUA_2G04480)-RELATED"/>
    <property type="match status" value="1"/>
</dbReference>
<evidence type="ECO:0000313" key="8">
    <source>
        <dbReference type="EMBL" id="GAA0365276.1"/>
    </source>
</evidence>
<gene>
    <name evidence="8" type="ORF">GCM10008932_16860</name>
</gene>
<evidence type="ECO:0000256" key="6">
    <source>
        <dbReference type="RuleBase" id="RU361187"/>
    </source>
</evidence>
<dbReference type="InterPro" id="IPR052176">
    <property type="entry name" value="Glycosyl_Hydrlase_43_Enz"/>
</dbReference>
<keyword evidence="3 6" id="KW-0378">Hydrolase</keyword>
<keyword evidence="2" id="KW-0858">Xylan degradation</keyword>
<evidence type="ECO:0000256" key="3">
    <source>
        <dbReference type="ARBA" id="ARBA00022801"/>
    </source>
</evidence>
<keyword evidence="2" id="KW-0624">Polysaccharide degradation</keyword>
<evidence type="ECO:0000256" key="4">
    <source>
        <dbReference type="ARBA" id="ARBA00023277"/>
    </source>
</evidence>
<dbReference type="SUPFAM" id="SSF75005">
    <property type="entry name" value="Arabinanase/levansucrase/invertase"/>
    <property type="match status" value="1"/>
</dbReference>
<protein>
    <submittedName>
        <fullName evidence="8">Glycoside hydrolase family 43 protein</fullName>
    </submittedName>
</protein>
<dbReference type="PROSITE" id="PS51257">
    <property type="entry name" value="PROKAR_LIPOPROTEIN"/>
    <property type="match status" value="1"/>
</dbReference>
<dbReference type="Pfam" id="PF04616">
    <property type="entry name" value="Glyco_hydro_43"/>
    <property type="match status" value="1"/>
</dbReference>
<keyword evidence="7" id="KW-0732">Signal</keyword>
<evidence type="ECO:0000256" key="7">
    <source>
        <dbReference type="SAM" id="SignalP"/>
    </source>
</evidence>
<sequence>MKLKMLFLLLFSTTLIGCDLLKEDVYYQNPIGEMIDIGDPYVLKYNDTYYMYATSLPGSGFLVWQSDNLVDWDSGTVAYAHSQQDERWATGDFWAPEVIYHEDLFYMVYSARDQSGSLKMAIATSESPTGPFIDQTVDLINLPGSYIDGHFFIDDDGTPYMYYVKDNYENIVDGNNVSHIYVQKMTDDLLEVTGEPELLLVPDQAWENPNANYQWNEGPYVVKNEGLYYLMYSANVYSSPDYAIGYAVSDQPTGPFEKYENNPILSKDLENDISGPGHNSVTVGLDNSTLYAVYHIHTDPHNPSGNRRPAIDRLYFENGELKIDGPTSDEQKLH</sequence>
<feature type="signal peptide" evidence="7">
    <location>
        <begin position="1"/>
        <end position="17"/>
    </location>
</feature>
<proteinExistence type="inferred from homology"/>
<keyword evidence="4" id="KW-0119">Carbohydrate metabolism</keyword>
<dbReference type="RefSeq" id="WP_343755645.1">
    <property type="nucleotide sequence ID" value="NZ_BAAACW010000108.1"/>
</dbReference>
<evidence type="ECO:0000256" key="5">
    <source>
        <dbReference type="ARBA" id="ARBA00023295"/>
    </source>
</evidence>
<feature type="chain" id="PRO_5046531600" evidence="7">
    <location>
        <begin position="18"/>
        <end position="334"/>
    </location>
</feature>
<keyword evidence="9" id="KW-1185">Reference proteome</keyword>
<accession>A0ABN0XIY3</accession>
<dbReference type="Gene3D" id="2.115.10.20">
    <property type="entry name" value="Glycosyl hydrolase domain, family 43"/>
    <property type="match status" value="1"/>
</dbReference>
<dbReference type="InterPro" id="IPR023296">
    <property type="entry name" value="Glyco_hydro_beta-prop_sf"/>
</dbReference>
<comment type="caution">
    <text evidence="8">The sequence shown here is derived from an EMBL/GenBank/DDBJ whole genome shotgun (WGS) entry which is preliminary data.</text>
</comment>
<name>A0ABN0XIY3_9LACT</name>
<dbReference type="InterPro" id="IPR006710">
    <property type="entry name" value="Glyco_hydro_43"/>
</dbReference>
<reference evidence="8 9" key="1">
    <citation type="journal article" date="2019" name="Int. J. Syst. Evol. Microbiol.">
        <title>The Global Catalogue of Microorganisms (GCM) 10K type strain sequencing project: providing services to taxonomists for standard genome sequencing and annotation.</title>
        <authorList>
            <consortium name="The Broad Institute Genomics Platform"/>
            <consortium name="The Broad Institute Genome Sequencing Center for Infectious Disease"/>
            <person name="Wu L."/>
            <person name="Ma J."/>
        </authorList>
    </citation>
    <scope>NUCLEOTIDE SEQUENCE [LARGE SCALE GENOMIC DNA]</scope>
    <source>
        <strain evidence="8 9">JCM 12662</strain>
    </source>
</reference>
<dbReference type="CDD" id="cd08991">
    <property type="entry name" value="GH43_HoAraf43-like"/>
    <property type="match status" value="1"/>
</dbReference>
<evidence type="ECO:0000313" key="9">
    <source>
        <dbReference type="Proteomes" id="UP001501166"/>
    </source>
</evidence>
<keyword evidence="5 6" id="KW-0326">Glycosidase</keyword>
<comment type="similarity">
    <text evidence="1 6">Belongs to the glycosyl hydrolase 43 family.</text>
</comment>
<dbReference type="PANTHER" id="PTHR43772">
    <property type="entry name" value="ENDO-1,4-BETA-XYLANASE"/>
    <property type="match status" value="1"/>
</dbReference>